<sequence>MGDNSGGRKVGDGWVSGDKKEATILERGSVGIEPNNTRINEQSLLPREPGTATLVITSDKEKVAVFLAGEVMGISMKPTVTTNVDFTPSIDEGIGSKSGPYNSLKNDPPIIG</sequence>
<gene>
    <name evidence="2" type="ORF">Dsin_016782</name>
</gene>
<evidence type="ECO:0000313" key="3">
    <source>
        <dbReference type="Proteomes" id="UP001281410"/>
    </source>
</evidence>
<dbReference type="AlphaFoldDB" id="A0AAE0E5U0"/>
<keyword evidence="3" id="KW-1185">Reference proteome</keyword>
<dbReference type="EMBL" id="JANJYJ010000005">
    <property type="protein sequence ID" value="KAK3212076.1"/>
    <property type="molecule type" value="Genomic_DNA"/>
</dbReference>
<comment type="caution">
    <text evidence="2">The sequence shown here is derived from an EMBL/GenBank/DDBJ whole genome shotgun (WGS) entry which is preliminary data.</text>
</comment>
<protein>
    <submittedName>
        <fullName evidence="2">Uncharacterized protein</fullName>
    </submittedName>
</protein>
<proteinExistence type="predicted"/>
<organism evidence="2 3">
    <name type="scientific">Dipteronia sinensis</name>
    <dbReference type="NCBI Taxonomy" id="43782"/>
    <lineage>
        <taxon>Eukaryota</taxon>
        <taxon>Viridiplantae</taxon>
        <taxon>Streptophyta</taxon>
        <taxon>Embryophyta</taxon>
        <taxon>Tracheophyta</taxon>
        <taxon>Spermatophyta</taxon>
        <taxon>Magnoliopsida</taxon>
        <taxon>eudicotyledons</taxon>
        <taxon>Gunneridae</taxon>
        <taxon>Pentapetalae</taxon>
        <taxon>rosids</taxon>
        <taxon>malvids</taxon>
        <taxon>Sapindales</taxon>
        <taxon>Sapindaceae</taxon>
        <taxon>Hippocastanoideae</taxon>
        <taxon>Acereae</taxon>
        <taxon>Dipteronia</taxon>
    </lineage>
</organism>
<feature type="region of interest" description="Disordered" evidence="1">
    <location>
        <begin position="81"/>
        <end position="112"/>
    </location>
</feature>
<name>A0AAE0E5U0_9ROSI</name>
<evidence type="ECO:0000256" key="1">
    <source>
        <dbReference type="SAM" id="MobiDB-lite"/>
    </source>
</evidence>
<dbReference type="Proteomes" id="UP001281410">
    <property type="component" value="Unassembled WGS sequence"/>
</dbReference>
<reference evidence="2" key="1">
    <citation type="journal article" date="2023" name="Plant J.">
        <title>Genome sequences and population genomics provide insights into the demographic history, inbreeding, and mutation load of two 'living fossil' tree species of Dipteronia.</title>
        <authorList>
            <person name="Feng Y."/>
            <person name="Comes H.P."/>
            <person name="Chen J."/>
            <person name="Zhu S."/>
            <person name="Lu R."/>
            <person name="Zhang X."/>
            <person name="Li P."/>
            <person name="Qiu J."/>
            <person name="Olsen K.M."/>
            <person name="Qiu Y."/>
        </authorList>
    </citation>
    <scope>NUCLEOTIDE SEQUENCE</scope>
    <source>
        <strain evidence="2">NBL</strain>
    </source>
</reference>
<accession>A0AAE0E5U0</accession>
<evidence type="ECO:0000313" key="2">
    <source>
        <dbReference type="EMBL" id="KAK3212076.1"/>
    </source>
</evidence>